<feature type="repeat" description="TPR" evidence="3">
    <location>
        <begin position="76"/>
        <end position="109"/>
    </location>
</feature>
<evidence type="ECO:0000256" key="2">
    <source>
        <dbReference type="ARBA" id="ARBA00022803"/>
    </source>
</evidence>
<organism evidence="4">
    <name type="scientific">Dictyoglomus thermophilum</name>
    <dbReference type="NCBI Taxonomy" id="14"/>
    <lineage>
        <taxon>Bacteria</taxon>
        <taxon>Pseudomonadati</taxon>
        <taxon>Dictyoglomota</taxon>
        <taxon>Dictyoglomia</taxon>
        <taxon>Dictyoglomales</taxon>
        <taxon>Dictyoglomaceae</taxon>
        <taxon>Dictyoglomus</taxon>
    </lineage>
</organism>
<dbReference type="InterPro" id="IPR019734">
    <property type="entry name" value="TPR_rpt"/>
</dbReference>
<gene>
    <name evidence="4" type="ORF">ENW00_05800</name>
</gene>
<name>A0A7C3MJ82_DICTH</name>
<keyword evidence="2 3" id="KW-0802">TPR repeat</keyword>
<dbReference type="PROSITE" id="PS50005">
    <property type="entry name" value="TPR"/>
    <property type="match status" value="2"/>
</dbReference>
<comment type="caution">
    <text evidence="4">The sequence shown here is derived from an EMBL/GenBank/DDBJ whole genome shotgun (WGS) entry which is preliminary data.</text>
</comment>
<evidence type="ECO:0000313" key="4">
    <source>
        <dbReference type="EMBL" id="HFX13654.1"/>
    </source>
</evidence>
<protein>
    <submittedName>
        <fullName evidence="4">Tetratricopeptide repeat protein</fullName>
    </submittedName>
</protein>
<reference evidence="4" key="1">
    <citation type="journal article" date="2020" name="mSystems">
        <title>Genome- and Community-Level Interaction Insights into Carbon Utilization and Element Cycling Functions of Hydrothermarchaeota in Hydrothermal Sediment.</title>
        <authorList>
            <person name="Zhou Z."/>
            <person name="Liu Y."/>
            <person name="Xu W."/>
            <person name="Pan J."/>
            <person name="Luo Z.H."/>
            <person name="Li M."/>
        </authorList>
    </citation>
    <scope>NUCLEOTIDE SEQUENCE [LARGE SCALE GENOMIC DNA]</scope>
    <source>
        <strain evidence="4">SpSt-81</strain>
    </source>
</reference>
<dbReference type="AlphaFoldDB" id="A0A7C3MJ82"/>
<keyword evidence="1" id="KW-0677">Repeat</keyword>
<dbReference type="SUPFAM" id="SSF48452">
    <property type="entry name" value="TPR-like"/>
    <property type="match status" value="1"/>
</dbReference>
<accession>A0A7C3MJ82</accession>
<dbReference type="Pfam" id="PF07719">
    <property type="entry name" value="TPR_2"/>
    <property type="match status" value="1"/>
</dbReference>
<dbReference type="InterPro" id="IPR011990">
    <property type="entry name" value="TPR-like_helical_dom_sf"/>
</dbReference>
<dbReference type="Pfam" id="PF14559">
    <property type="entry name" value="TPR_19"/>
    <property type="match status" value="1"/>
</dbReference>
<dbReference type="EMBL" id="DTIN01000015">
    <property type="protein sequence ID" value="HFX13654.1"/>
    <property type="molecule type" value="Genomic_DNA"/>
</dbReference>
<dbReference type="PANTHER" id="PTHR44943:SF8">
    <property type="entry name" value="TPR REPEAT-CONTAINING PROTEIN MJ0263"/>
    <property type="match status" value="1"/>
</dbReference>
<evidence type="ECO:0000256" key="3">
    <source>
        <dbReference type="PROSITE-ProRule" id="PRU00339"/>
    </source>
</evidence>
<evidence type="ECO:0000256" key="1">
    <source>
        <dbReference type="ARBA" id="ARBA00022737"/>
    </source>
</evidence>
<dbReference type="SMART" id="SM00028">
    <property type="entry name" value="TPR"/>
    <property type="match status" value="4"/>
</dbReference>
<dbReference type="InterPro" id="IPR051685">
    <property type="entry name" value="Ycf3/AcsC/BcsC/TPR_MFPF"/>
</dbReference>
<sequence>MSLRVDEILIRADDLKQRGKLYKAITLYETLYNEVIDENLLYWLRLTLADLYFWVKDFDKAEKLILENIESNSNDSFNYYYMGFIMIGRGDLIKAEKYFEIALKLDPDNSEYLRGLAWVEFLKGNYEEAENLFREVLNKDPENSAALDNLIELLIKTGKLEEAKLEIEKFREKDPKDWQILYRVQELRNKQREIKRNRGKL</sequence>
<dbReference type="InterPro" id="IPR013105">
    <property type="entry name" value="TPR_2"/>
</dbReference>
<proteinExistence type="predicted"/>
<feature type="repeat" description="TPR" evidence="3">
    <location>
        <begin position="110"/>
        <end position="143"/>
    </location>
</feature>
<dbReference type="Gene3D" id="1.25.40.10">
    <property type="entry name" value="Tetratricopeptide repeat domain"/>
    <property type="match status" value="1"/>
</dbReference>
<dbReference type="PANTHER" id="PTHR44943">
    <property type="entry name" value="CELLULOSE SYNTHASE OPERON PROTEIN C"/>
    <property type="match status" value="1"/>
</dbReference>